<dbReference type="PATRIC" id="fig|1397108.4.peg.1745"/>
<keyword evidence="1" id="KW-0969">Cilium</keyword>
<gene>
    <name evidence="1" type="ORF">IMCC12053_1708</name>
</gene>
<dbReference type="Pfam" id="PF07309">
    <property type="entry name" value="FlaF"/>
    <property type="match status" value="1"/>
</dbReference>
<dbReference type="KEGG" id="cmar:IMCC12053_1708"/>
<sequence>MNALNMARTAYTNTAAPIRTARGTEYAAFARISAQLKQTSQNKKLEFPKFVTALNHNRRLWTLLASDVADSDNALPKELRAQIFYLAEFVIHHTAQVLAGKADEEALLDVNRSIMRGLQGEGAQL</sequence>
<keyword evidence="1" id="KW-0282">Flagellum</keyword>
<dbReference type="AlphaFoldDB" id="A0A0N9ZZA8"/>
<accession>A0A0N9ZZA8</accession>
<name>A0A0N9ZZA8_9RHOB</name>
<protein>
    <submittedName>
        <fullName evidence="1">Flagellar protein FlaF</fullName>
    </submittedName>
</protein>
<reference evidence="1 2" key="1">
    <citation type="submission" date="2015-05" db="EMBL/GenBank/DDBJ databases">
        <authorList>
            <person name="Wang D.B."/>
            <person name="Wang M."/>
        </authorList>
    </citation>
    <scope>NUCLEOTIDE SEQUENCE [LARGE SCALE GENOMIC DNA]</scope>
    <source>
        <strain evidence="1 2">IMCC 12053</strain>
    </source>
</reference>
<dbReference type="GO" id="GO:0044781">
    <property type="term" value="P:bacterial-type flagellum organization"/>
    <property type="evidence" value="ECO:0007669"/>
    <property type="project" value="InterPro"/>
</dbReference>
<proteinExistence type="predicted"/>
<evidence type="ECO:0000313" key="1">
    <source>
        <dbReference type="EMBL" id="ALI55655.1"/>
    </source>
</evidence>
<dbReference type="NCBIfam" id="NF009435">
    <property type="entry name" value="PRK12794.1"/>
    <property type="match status" value="1"/>
</dbReference>
<dbReference type="InterPro" id="IPR010845">
    <property type="entry name" value="FlaF"/>
</dbReference>
<dbReference type="EMBL" id="CP012023">
    <property type="protein sequence ID" value="ALI55655.1"/>
    <property type="molecule type" value="Genomic_DNA"/>
</dbReference>
<keyword evidence="1" id="KW-0966">Cell projection</keyword>
<dbReference type="RefSeq" id="WP_074906166.1">
    <property type="nucleotide sequence ID" value="NZ_CP012023.1"/>
</dbReference>
<keyword evidence="2" id="KW-1185">Reference proteome</keyword>
<organism evidence="1 2">
    <name type="scientific">Celeribacter marinus</name>
    <dbReference type="NCBI Taxonomy" id="1397108"/>
    <lineage>
        <taxon>Bacteria</taxon>
        <taxon>Pseudomonadati</taxon>
        <taxon>Pseudomonadota</taxon>
        <taxon>Alphaproteobacteria</taxon>
        <taxon>Rhodobacterales</taxon>
        <taxon>Roseobacteraceae</taxon>
        <taxon>Celeribacter</taxon>
    </lineage>
</organism>
<dbReference type="Proteomes" id="UP000064920">
    <property type="component" value="Chromosome"/>
</dbReference>
<evidence type="ECO:0000313" key="2">
    <source>
        <dbReference type="Proteomes" id="UP000064920"/>
    </source>
</evidence>
<dbReference type="STRING" id="1397108.IMCC12053_1708"/>